<evidence type="ECO:0000313" key="1">
    <source>
        <dbReference type="EMBL" id="CAB5387817.1"/>
    </source>
</evidence>
<dbReference type="Proteomes" id="UP000684084">
    <property type="component" value="Unassembled WGS sequence"/>
</dbReference>
<reference evidence="2 3" key="2">
    <citation type="submission" date="2017-10" db="EMBL/GenBank/DDBJ databases">
        <title>Genome analyses suggest a sexual origin of heterokaryosis in a supposedly ancient asexual fungus.</title>
        <authorList>
            <person name="Corradi N."/>
            <person name="Sedzielewska K."/>
            <person name="Noel J."/>
            <person name="Charron P."/>
            <person name="Farinelli L."/>
            <person name="Marton T."/>
            <person name="Kruger M."/>
            <person name="Pelin A."/>
            <person name="Brachmann A."/>
            <person name="Corradi N."/>
        </authorList>
    </citation>
    <scope>NUCLEOTIDE SEQUENCE [LARGE SCALE GENOMIC DNA]</scope>
    <source>
        <strain evidence="2 3">A1</strain>
    </source>
</reference>
<dbReference type="VEuPathDB" id="FungiDB:RhiirFUN_016060"/>
<comment type="caution">
    <text evidence="2">The sequence shown here is derived from an EMBL/GenBank/DDBJ whole genome shotgun (WGS) entry which is preliminary data.</text>
</comment>
<proteinExistence type="predicted"/>
<organism evidence="2 3">
    <name type="scientific">Rhizophagus irregularis</name>
    <dbReference type="NCBI Taxonomy" id="588596"/>
    <lineage>
        <taxon>Eukaryota</taxon>
        <taxon>Fungi</taxon>
        <taxon>Fungi incertae sedis</taxon>
        <taxon>Mucoromycota</taxon>
        <taxon>Glomeromycotina</taxon>
        <taxon>Glomeromycetes</taxon>
        <taxon>Glomerales</taxon>
        <taxon>Glomeraceae</taxon>
        <taxon>Rhizophagus</taxon>
    </lineage>
</organism>
<sequence>MSSGFKKLPELIQVLTIVFTRKIIYNDHFNPEPISQENKVLCEEFIAEYLLNGRTQKFEILESRLRNKSRNQGLIPTFIKHAEAYYKDREILFQKKHELIPFIFHYFKQRENEISNNQTFEDFKENLETRLTEIENVIGLEKSGNFEIRLNRIKEHLINVNGQVSTRNTGTKKIWVKFNENAIKIVFNGEDVFDLIEEATTKLSGLDNYRMDLIEAYKHNSSEPLRFGDMVDGSFINQYETPILIRIKTQQ</sequence>
<dbReference type="VEuPathDB" id="FungiDB:RhiirA1_532867"/>
<evidence type="ECO:0000313" key="3">
    <source>
        <dbReference type="Proteomes" id="UP000232688"/>
    </source>
</evidence>
<name>A0A2I1ED88_9GLOM</name>
<dbReference type="VEuPathDB" id="FungiDB:FUN_010773"/>
<gene>
    <name evidence="1" type="ORF">CHRIB12_LOCUS20335</name>
    <name evidence="2" type="ORF">RhiirA1_532867</name>
</gene>
<protein>
    <submittedName>
        <fullName evidence="2">Uncharacterized protein</fullName>
    </submittedName>
</protein>
<dbReference type="Proteomes" id="UP000232688">
    <property type="component" value="Unassembled WGS sequence"/>
</dbReference>
<reference evidence="2 3" key="1">
    <citation type="submission" date="2017-10" db="EMBL/GenBank/DDBJ databases">
        <title>Extensive intraspecific genome diversity in a model arbuscular mycorrhizal fungus.</title>
        <authorList>
            <person name="Chen E.C.H."/>
            <person name="Morin E."/>
            <person name="Baudet D."/>
            <person name="Noel J."/>
            <person name="Ndikumana S."/>
            <person name="Charron P."/>
            <person name="St-Onge C."/>
            <person name="Giorgi J."/>
            <person name="Grigoriev I.V."/>
            <person name="Roux C."/>
            <person name="Martin F.M."/>
            <person name="Corradi N."/>
        </authorList>
    </citation>
    <scope>NUCLEOTIDE SEQUENCE [LARGE SCALE GENOMIC DNA]</scope>
    <source>
        <strain evidence="2 3">A1</strain>
    </source>
</reference>
<dbReference type="EMBL" id="LLXH01000235">
    <property type="protein sequence ID" value="PKC70220.1"/>
    <property type="molecule type" value="Genomic_DNA"/>
</dbReference>
<evidence type="ECO:0000313" key="2">
    <source>
        <dbReference type="EMBL" id="PKC70220.1"/>
    </source>
</evidence>
<dbReference type="OrthoDB" id="2311707at2759"/>
<reference evidence="1" key="3">
    <citation type="submission" date="2020-05" db="EMBL/GenBank/DDBJ databases">
        <authorList>
            <person name="Rincon C."/>
            <person name="Sanders R I."/>
            <person name="Robbins C."/>
            <person name="Chaturvedi A."/>
        </authorList>
    </citation>
    <scope>NUCLEOTIDE SEQUENCE</scope>
    <source>
        <strain evidence="1">CHB12</strain>
    </source>
</reference>
<dbReference type="EMBL" id="CAGKOT010000059">
    <property type="protein sequence ID" value="CAB5387817.1"/>
    <property type="molecule type" value="Genomic_DNA"/>
</dbReference>
<accession>A0A2I1ED88</accession>
<dbReference type="AlphaFoldDB" id="A0A2I1ED88"/>